<proteinExistence type="predicted"/>
<keyword evidence="2" id="KW-1185">Reference proteome</keyword>
<organism evidence="1 2">
    <name type="scientific">Pseudodesulfovibrio senegalensis</name>
    <dbReference type="NCBI Taxonomy" id="1721087"/>
    <lineage>
        <taxon>Bacteria</taxon>
        <taxon>Pseudomonadati</taxon>
        <taxon>Thermodesulfobacteriota</taxon>
        <taxon>Desulfovibrionia</taxon>
        <taxon>Desulfovibrionales</taxon>
        <taxon>Desulfovibrionaceae</taxon>
    </lineage>
</organism>
<protein>
    <recommendedName>
        <fullName evidence="3">Transporter substrate-binding domain-containing protein</fullName>
    </recommendedName>
</protein>
<dbReference type="AlphaFoldDB" id="A0A6N6N1H9"/>
<evidence type="ECO:0000313" key="2">
    <source>
        <dbReference type="Proteomes" id="UP000438699"/>
    </source>
</evidence>
<dbReference type="Proteomes" id="UP000438699">
    <property type="component" value="Unassembled WGS sequence"/>
</dbReference>
<evidence type="ECO:0008006" key="3">
    <source>
        <dbReference type="Google" id="ProtNLM"/>
    </source>
</evidence>
<reference evidence="1 2" key="1">
    <citation type="journal article" date="2017" name="Int. J. Syst. Evol. Microbiol.">
        <title>Desulfovibrio senegalensis sp. nov., a mesophilic sulfate reducer isolated from marine sediment.</title>
        <authorList>
            <person name="Thioye A."/>
            <person name="Gam Z.B.A."/>
            <person name="Mbengue M."/>
            <person name="Cayol J.L."/>
            <person name="Joseph-Bartoli M."/>
            <person name="Toure-Kane C."/>
            <person name="Labat M."/>
        </authorList>
    </citation>
    <scope>NUCLEOTIDE SEQUENCE [LARGE SCALE GENOMIC DNA]</scope>
    <source>
        <strain evidence="1 2">DSM 101509</strain>
    </source>
</reference>
<accession>A0A6N6N1H9</accession>
<comment type="caution">
    <text evidence="1">The sequence shown here is derived from an EMBL/GenBank/DDBJ whole genome shotgun (WGS) entry which is preliminary data.</text>
</comment>
<sequence>MTKKDGKSGIGRQYFCLPVMLLLLALVPALPKSTLAYDIVTMTVNEDPCRKFMHIMAEHDNDPARIDSIPSEQNFRVVAEMVIIAKALQLGGMNPRFKFIIVPNARRETHEVIEGNAVMASQQFNIKTFEEDKYKRNTYMSAPITRPGEFCKGFYCLADNKKALQAKTIAAINRLKPGVIGLHWTNDATVLADMGLKPCLRCPRFDSLIKMVANERAAWVPLSFSRADDLSRQQFGVTLVPIPGIRFSLLQSRHFMVSRTHPMGQKTFCALQKGLAKLRKRGVIRKLLTDVGFFNDATEGWTMLNADAVPAVQ</sequence>
<dbReference type="RefSeq" id="WP_151151204.1">
    <property type="nucleotide sequence ID" value="NZ_WAIE01000004.1"/>
</dbReference>
<dbReference type="OrthoDB" id="5452199at2"/>
<evidence type="ECO:0000313" key="1">
    <source>
        <dbReference type="EMBL" id="KAB1441461.1"/>
    </source>
</evidence>
<gene>
    <name evidence="1" type="ORF">F8A88_10995</name>
</gene>
<name>A0A6N6N1H9_9BACT</name>
<dbReference type="EMBL" id="WAIE01000004">
    <property type="protein sequence ID" value="KAB1441461.1"/>
    <property type="molecule type" value="Genomic_DNA"/>
</dbReference>